<feature type="binding site" evidence="11">
    <location>
        <begin position="165"/>
        <end position="172"/>
    </location>
    <ligand>
        <name>ATP</name>
        <dbReference type="ChEBI" id="CHEBI:30616"/>
    </ligand>
</feature>
<sequence length="607" mass="65891">MLVQHPIIATLLEQGVISSLDSALARNFLEAGESLDAGLLAAWVSHQVSRQQTCVILQEIGQPFAPLFSFSQMPDRICEQSHWIGLPAQTRPLVLDNGRLYLRRYWQYEQSLSNAIRIRAGQVTGWSAEQIKPLLDELFAPSVELDWQKIAVASAALNKFSIITGGPGTGKTTTVTRLLALLSRLAGTVNRPLNIALAAPTGKAAARLSESIAGALEKLPADFRAGLHAKTTTIHRLLGSIPGRTGFNHHSDNPLNIDLLVVDEASMVDLPLMSKLFEALPAEAQVILLGDQQQLASVEVGSVLADLCAFSEGETRFNADFAAQISAICAVELPAFGTLSRIQNNLVVLQKSHRFDAAGGVGRLARQVLAQDLPASLACFEDFPQQLSWDSNPTTEQLVSQCCTSLQGYFDALAQDDICRAFRVLSANQLLCATRRGRFGTEALNQAIEQRLMQQGLIGRTDGFYPGRALMVTQNDHSVGVYNGDIGIVWPDATDQGLLKVWFMDAGNQLRGILPGRIPAVESLYAMTVHKSQGSEFDHVLMVLPGADEQTLFKGLNREMLYTGVTRAKQRFSLFAAKAPLGMCLEQQCARTSGLSDRLAADSETGN</sequence>
<keyword evidence="15" id="KW-1185">Reference proteome</keyword>
<dbReference type="GO" id="GO:0008854">
    <property type="term" value="F:exodeoxyribonuclease V activity"/>
    <property type="evidence" value="ECO:0007669"/>
    <property type="project" value="UniProtKB-EC"/>
</dbReference>
<evidence type="ECO:0000256" key="8">
    <source>
        <dbReference type="ARBA" id="ARBA00023125"/>
    </source>
</evidence>
<dbReference type="InterPro" id="IPR041851">
    <property type="entry name" value="RecD_N_sf"/>
</dbReference>
<keyword evidence="9 11" id="KW-0234">DNA repair</keyword>
<comment type="caution">
    <text evidence="14">The sequence shown here is derived from an EMBL/GenBank/DDBJ whole genome shotgun (WGS) entry which is preliminary data.</text>
</comment>
<keyword evidence="4 11" id="KW-0378">Hydrolase</keyword>
<dbReference type="InterPro" id="IPR027417">
    <property type="entry name" value="P-loop_NTPase"/>
</dbReference>
<dbReference type="NCBIfam" id="TIGR01447">
    <property type="entry name" value="recD"/>
    <property type="match status" value="1"/>
</dbReference>
<dbReference type="Pfam" id="PF21185">
    <property type="entry name" value="RecD_N"/>
    <property type="match status" value="1"/>
</dbReference>
<dbReference type="InterPro" id="IPR050534">
    <property type="entry name" value="Coronavir_polyprotein_1ab"/>
</dbReference>
<evidence type="ECO:0000256" key="2">
    <source>
        <dbReference type="ARBA" id="ARBA00022741"/>
    </source>
</evidence>
<keyword evidence="5 11" id="KW-0347">Helicase</keyword>
<comment type="similarity">
    <text evidence="11">Belongs to the RecD family.</text>
</comment>
<dbReference type="InterPro" id="IPR027785">
    <property type="entry name" value="UvrD-like_helicase_C"/>
</dbReference>
<comment type="catalytic activity">
    <reaction evidence="11">
        <text>ATP + H2O = ADP + phosphate + H(+)</text>
        <dbReference type="Rhea" id="RHEA:13065"/>
        <dbReference type="ChEBI" id="CHEBI:15377"/>
        <dbReference type="ChEBI" id="CHEBI:15378"/>
        <dbReference type="ChEBI" id="CHEBI:30616"/>
        <dbReference type="ChEBI" id="CHEBI:43474"/>
        <dbReference type="ChEBI" id="CHEBI:456216"/>
        <dbReference type="EC" id="5.6.2.3"/>
    </reaction>
</comment>
<organism evidence="14 15">
    <name type="scientific">Pseudobowmanella zhangzhouensis</name>
    <dbReference type="NCBI Taxonomy" id="1537679"/>
    <lineage>
        <taxon>Bacteria</taxon>
        <taxon>Pseudomonadati</taxon>
        <taxon>Pseudomonadota</taxon>
        <taxon>Gammaproteobacteria</taxon>
        <taxon>Alteromonadales</taxon>
        <taxon>Alteromonadaceae</taxon>
    </lineage>
</organism>
<dbReference type="HAMAP" id="MF_01487">
    <property type="entry name" value="RecD"/>
    <property type="match status" value="1"/>
</dbReference>
<evidence type="ECO:0000256" key="3">
    <source>
        <dbReference type="ARBA" id="ARBA00022763"/>
    </source>
</evidence>
<accession>A0ABW1XIV6</accession>
<keyword evidence="7 11" id="KW-0067">ATP-binding</keyword>
<keyword evidence="2 11" id="KW-0547">Nucleotide-binding</keyword>
<evidence type="ECO:0000256" key="11">
    <source>
        <dbReference type="HAMAP-Rule" id="MF_01487"/>
    </source>
</evidence>
<evidence type="ECO:0000259" key="12">
    <source>
        <dbReference type="Pfam" id="PF13538"/>
    </source>
</evidence>
<dbReference type="RefSeq" id="WP_131256883.1">
    <property type="nucleotide sequence ID" value="NZ_JBHSUS010000001.1"/>
</dbReference>
<proteinExistence type="inferred from homology"/>
<dbReference type="Gene3D" id="1.10.10.1020">
    <property type="entry name" value="RecBCD complex, subunit RecD, N-terminal domain"/>
    <property type="match status" value="1"/>
</dbReference>
<dbReference type="Gene3D" id="3.40.50.300">
    <property type="entry name" value="P-loop containing nucleotide triphosphate hydrolases"/>
    <property type="match status" value="3"/>
</dbReference>
<comment type="miscellaneous">
    <text evidence="11">In the RecBCD complex, RecB has a slow 3'-5' helicase, an exonuclease activity and loads RecA onto ssDNA, RecD has a fast 5'-3' helicase activity, while RecC stimulates the ATPase and processivity of the RecB helicase and contributes to recognition of the Chi site.</text>
</comment>
<evidence type="ECO:0000256" key="7">
    <source>
        <dbReference type="ARBA" id="ARBA00022840"/>
    </source>
</evidence>
<evidence type="ECO:0000256" key="6">
    <source>
        <dbReference type="ARBA" id="ARBA00022839"/>
    </source>
</evidence>
<keyword evidence="8 11" id="KW-0238">DNA-binding</keyword>
<evidence type="ECO:0000259" key="13">
    <source>
        <dbReference type="Pfam" id="PF21185"/>
    </source>
</evidence>
<evidence type="ECO:0000313" key="15">
    <source>
        <dbReference type="Proteomes" id="UP001596364"/>
    </source>
</evidence>
<dbReference type="InterPro" id="IPR049550">
    <property type="entry name" value="RecD_N"/>
</dbReference>
<dbReference type="CDD" id="cd18809">
    <property type="entry name" value="SF1_C_RecD"/>
    <property type="match status" value="1"/>
</dbReference>
<evidence type="ECO:0000256" key="9">
    <source>
        <dbReference type="ARBA" id="ARBA00023204"/>
    </source>
</evidence>
<dbReference type="EC" id="5.6.2.3" evidence="11"/>
<dbReference type="InterPro" id="IPR006344">
    <property type="entry name" value="RecD"/>
</dbReference>
<dbReference type="SUPFAM" id="SSF52540">
    <property type="entry name" value="P-loop containing nucleoside triphosphate hydrolases"/>
    <property type="match status" value="2"/>
</dbReference>
<evidence type="ECO:0000313" key="14">
    <source>
        <dbReference type="EMBL" id="MFC6440004.1"/>
    </source>
</evidence>
<keyword evidence="1 11" id="KW-0540">Nuclease</keyword>
<dbReference type="Pfam" id="PF13538">
    <property type="entry name" value="UvrD_C_2"/>
    <property type="match status" value="1"/>
</dbReference>
<keyword evidence="3 11" id="KW-0227">DNA damage</keyword>
<keyword evidence="10 11" id="KW-0413">Isomerase</keyword>
<gene>
    <name evidence="11 14" type="primary">recD</name>
    <name evidence="14" type="ORF">ACFP85_07575</name>
</gene>
<dbReference type="Proteomes" id="UP001596364">
    <property type="component" value="Unassembled WGS sequence"/>
</dbReference>
<keyword evidence="6 11" id="KW-0269">Exonuclease</keyword>
<comment type="function">
    <text evidence="11">A helicase/nuclease that prepares dsDNA breaks (DSB) for recombinational DNA repair. Binds to DSBs and unwinds DNA via a highly rapid and processive ATP-dependent bidirectional helicase activity. Unwinds dsDNA until it encounters a Chi (crossover hotspot instigator) sequence from the 3' direction. Cuts ssDNA a few nucleotides 3' to the Chi site. The properties and activities of the enzyme are changed at Chi. The Chi-altered holoenzyme produces a long 3'-ssDNA overhang and facilitates RecA-binding to the ssDNA for homologous DNA recombination and repair. Holoenzyme degrades any linearized DNA that is unable to undergo homologous recombination. In the holoenzyme this subunit has ssDNA-dependent ATPase and 5'-3' helicase activity. When added to pre-assembled RecBC greatly stimulates nuclease activity and augments holoenzyme processivity. Negatively regulates the RecA-loading ability of RecBCD.</text>
</comment>
<evidence type="ECO:0000256" key="1">
    <source>
        <dbReference type="ARBA" id="ARBA00022722"/>
    </source>
</evidence>
<evidence type="ECO:0000256" key="10">
    <source>
        <dbReference type="ARBA" id="ARBA00023235"/>
    </source>
</evidence>
<feature type="domain" description="RecBCD enzyme subunit RecD N-terminal" evidence="13">
    <location>
        <begin position="13"/>
        <end position="101"/>
    </location>
</feature>
<comment type="subunit">
    <text evidence="11">Heterotrimer of RecB, RecC and RecD. All subunits contribute to DNA-binding.</text>
</comment>
<dbReference type="CDD" id="cd17933">
    <property type="entry name" value="DEXSc_RecD-like"/>
    <property type="match status" value="1"/>
</dbReference>
<dbReference type="EMBL" id="JBHSUS010000001">
    <property type="protein sequence ID" value="MFC6440004.1"/>
    <property type="molecule type" value="Genomic_DNA"/>
</dbReference>
<dbReference type="PANTHER" id="PTHR43788">
    <property type="entry name" value="DNA2/NAM7 HELICASE FAMILY MEMBER"/>
    <property type="match status" value="1"/>
</dbReference>
<dbReference type="PANTHER" id="PTHR43788:SF6">
    <property type="entry name" value="DNA HELICASE B"/>
    <property type="match status" value="1"/>
</dbReference>
<evidence type="ECO:0000256" key="4">
    <source>
        <dbReference type="ARBA" id="ARBA00022801"/>
    </source>
</evidence>
<evidence type="ECO:0000256" key="5">
    <source>
        <dbReference type="ARBA" id="ARBA00022806"/>
    </source>
</evidence>
<reference evidence="15" key="1">
    <citation type="journal article" date="2019" name="Int. J. Syst. Evol. Microbiol.">
        <title>The Global Catalogue of Microorganisms (GCM) 10K type strain sequencing project: providing services to taxonomists for standard genome sequencing and annotation.</title>
        <authorList>
            <consortium name="The Broad Institute Genomics Platform"/>
            <consortium name="The Broad Institute Genome Sequencing Center for Infectious Disease"/>
            <person name="Wu L."/>
            <person name="Ma J."/>
        </authorList>
    </citation>
    <scope>NUCLEOTIDE SEQUENCE [LARGE SCALE GENOMIC DNA]</scope>
    <source>
        <strain evidence="15">CGMCC 1.16031</strain>
    </source>
</reference>
<protein>
    <recommendedName>
        <fullName evidence="11">RecBCD enzyme subunit RecD</fullName>
        <ecNumber evidence="11">5.6.2.3</ecNumber>
    </recommendedName>
    <alternativeName>
        <fullName evidence="11">DNA 5'-3' helicase subunit RecD</fullName>
    </alternativeName>
    <alternativeName>
        <fullName evidence="11">Exonuclease V subunit RecD</fullName>
        <shortName evidence="11">ExoV subunit RecD</shortName>
    </alternativeName>
    <alternativeName>
        <fullName evidence="11">Helicase/nuclease RecBCD subunit RecD</fullName>
    </alternativeName>
</protein>
<dbReference type="Pfam" id="PF13245">
    <property type="entry name" value="AAA_19"/>
    <property type="match status" value="1"/>
</dbReference>
<name>A0ABW1XIV6_9ALTE</name>
<feature type="domain" description="UvrD-like helicase C-terminal" evidence="12">
    <location>
        <begin position="524"/>
        <end position="571"/>
    </location>
</feature>